<protein>
    <submittedName>
        <fullName evidence="3">Uncharacterized protein LOC104709712</fullName>
    </submittedName>
</protein>
<dbReference type="PANTHER" id="PTHR47481">
    <property type="match status" value="1"/>
</dbReference>
<dbReference type="Proteomes" id="UP000694864">
    <property type="component" value="Chromosome 8"/>
</dbReference>
<evidence type="ECO:0000313" key="3">
    <source>
        <dbReference type="RefSeq" id="XP_010424581.1"/>
    </source>
</evidence>
<evidence type="ECO:0000256" key="1">
    <source>
        <dbReference type="SAM" id="MobiDB-lite"/>
    </source>
</evidence>
<feature type="region of interest" description="Disordered" evidence="1">
    <location>
        <begin position="174"/>
        <end position="203"/>
    </location>
</feature>
<proteinExistence type="predicted"/>
<sequence>MTNVNKLKNTNFLMWSRQVRALLDGYDRTGYVDDTIVVLPPTVTNAVVTNANPDYKIWTRSDRLIYSTLLGAISDSVQPLLSTTNMSAEIWSTLQAILVTPSRSHVQQLEKIFAGLPEDYNRVVDQLEGRKRCPYLSKVLKKLIHQENKLKALIPASSLLPVFAHAVKYHGKSHNSEQSWPSPLGNQTWQQRQFPPRSSNIQSRGGYQGRCQLCGVHGHSAKHCS</sequence>
<organism evidence="2 3">
    <name type="scientific">Camelina sativa</name>
    <name type="common">False flax</name>
    <name type="synonym">Myagrum sativum</name>
    <dbReference type="NCBI Taxonomy" id="90675"/>
    <lineage>
        <taxon>Eukaryota</taxon>
        <taxon>Viridiplantae</taxon>
        <taxon>Streptophyta</taxon>
        <taxon>Embryophyta</taxon>
        <taxon>Tracheophyta</taxon>
        <taxon>Spermatophyta</taxon>
        <taxon>Magnoliopsida</taxon>
        <taxon>eudicotyledons</taxon>
        <taxon>Gunneridae</taxon>
        <taxon>Pentapetalae</taxon>
        <taxon>rosids</taxon>
        <taxon>malvids</taxon>
        <taxon>Brassicales</taxon>
        <taxon>Brassicaceae</taxon>
        <taxon>Camelineae</taxon>
        <taxon>Camelina</taxon>
    </lineage>
</organism>
<accession>A0ABM0TD72</accession>
<evidence type="ECO:0000313" key="2">
    <source>
        <dbReference type="Proteomes" id="UP000694864"/>
    </source>
</evidence>
<dbReference type="RefSeq" id="XP_010424581.1">
    <property type="nucleotide sequence ID" value="XM_010426279.1"/>
</dbReference>
<reference evidence="2" key="1">
    <citation type="journal article" date="2014" name="Nat. Commun.">
        <title>The emerging biofuel crop Camelina sativa retains a highly undifferentiated hexaploid genome structure.</title>
        <authorList>
            <person name="Kagale S."/>
            <person name="Koh C."/>
            <person name="Nixon J."/>
            <person name="Bollina V."/>
            <person name="Clarke W.E."/>
            <person name="Tuteja R."/>
            <person name="Spillane C."/>
            <person name="Robinson S.J."/>
            <person name="Links M.G."/>
            <person name="Clarke C."/>
            <person name="Higgins E.E."/>
            <person name="Huebert T."/>
            <person name="Sharpe A.G."/>
            <person name="Parkin I.A."/>
        </authorList>
    </citation>
    <scope>NUCLEOTIDE SEQUENCE [LARGE SCALE GENOMIC DNA]</scope>
    <source>
        <strain evidence="2">cv. DH55</strain>
    </source>
</reference>
<name>A0ABM0TD72_CAMSA</name>
<keyword evidence="2" id="KW-1185">Reference proteome</keyword>
<feature type="compositionally biased region" description="Polar residues" evidence="1">
    <location>
        <begin position="176"/>
        <end position="203"/>
    </location>
</feature>
<reference evidence="3" key="2">
    <citation type="submission" date="2025-08" db="UniProtKB">
        <authorList>
            <consortium name="RefSeq"/>
        </authorList>
    </citation>
    <scope>IDENTIFICATION</scope>
    <source>
        <tissue evidence="3">Leaf</tissue>
    </source>
</reference>
<gene>
    <name evidence="3" type="primary">LOC104709712</name>
</gene>
<dbReference type="GeneID" id="104709712"/>
<dbReference type="PANTHER" id="PTHR47481:SF22">
    <property type="entry name" value="RETROTRANSPOSON GAG DOMAIN-CONTAINING PROTEIN"/>
    <property type="match status" value="1"/>
</dbReference>